<comment type="caution">
    <text evidence="4">The sequence shown here is derived from an EMBL/GenBank/DDBJ whole genome shotgun (WGS) entry which is preliminary data.</text>
</comment>
<evidence type="ECO:0000259" key="2">
    <source>
        <dbReference type="SMART" id="SM00382"/>
    </source>
</evidence>
<dbReference type="PRINTS" id="PR00364">
    <property type="entry name" value="DISEASERSIST"/>
</dbReference>
<keyword evidence="5" id="KW-1185">Reference proteome</keyword>
<dbReference type="RefSeq" id="WP_344083929.1">
    <property type="nucleotide sequence ID" value="NZ_BAAALS010000020.1"/>
</dbReference>
<dbReference type="SMART" id="SM00382">
    <property type="entry name" value="AAA"/>
    <property type="match status" value="1"/>
</dbReference>
<dbReference type="PANTHER" id="PTHR47691">
    <property type="entry name" value="REGULATOR-RELATED"/>
    <property type="match status" value="1"/>
</dbReference>
<dbReference type="Proteomes" id="UP001500655">
    <property type="component" value="Unassembled WGS sequence"/>
</dbReference>
<dbReference type="InterPro" id="IPR027417">
    <property type="entry name" value="P-loop_NTPase"/>
</dbReference>
<dbReference type="PROSITE" id="PS50005">
    <property type="entry name" value="TPR"/>
    <property type="match status" value="1"/>
</dbReference>
<dbReference type="InterPro" id="IPR011990">
    <property type="entry name" value="TPR-like_helical_dom_sf"/>
</dbReference>
<evidence type="ECO:0000313" key="5">
    <source>
        <dbReference type="Proteomes" id="UP001500655"/>
    </source>
</evidence>
<dbReference type="Pfam" id="PF13424">
    <property type="entry name" value="TPR_12"/>
    <property type="match status" value="3"/>
</dbReference>
<protein>
    <recommendedName>
        <fullName evidence="6">Tetratricopeptide repeat protein</fullName>
    </recommendedName>
</protein>
<keyword evidence="1" id="KW-0802">TPR repeat</keyword>
<feature type="domain" description="AAA+ ATPase" evidence="2">
    <location>
        <begin position="136"/>
        <end position="274"/>
    </location>
</feature>
<dbReference type="InterPro" id="IPR019734">
    <property type="entry name" value="TPR_rpt"/>
</dbReference>
<dbReference type="EMBL" id="BAAALS010000020">
    <property type="protein sequence ID" value="GAA1764566.1"/>
    <property type="molecule type" value="Genomic_DNA"/>
</dbReference>
<dbReference type="SMART" id="SM00530">
    <property type="entry name" value="HTH_XRE"/>
    <property type="match status" value="1"/>
</dbReference>
<accession>A0ABP4X063</accession>
<evidence type="ECO:0000256" key="1">
    <source>
        <dbReference type="PROSITE-ProRule" id="PRU00339"/>
    </source>
</evidence>
<dbReference type="InterPro" id="IPR001387">
    <property type="entry name" value="Cro/C1-type_HTH"/>
</dbReference>
<evidence type="ECO:0000259" key="3">
    <source>
        <dbReference type="SMART" id="SM00530"/>
    </source>
</evidence>
<feature type="domain" description="HTH cro/C1-type" evidence="3">
    <location>
        <begin position="10"/>
        <end position="72"/>
    </location>
</feature>
<dbReference type="SMART" id="SM00028">
    <property type="entry name" value="TPR"/>
    <property type="match status" value="7"/>
</dbReference>
<evidence type="ECO:0000313" key="4">
    <source>
        <dbReference type="EMBL" id="GAA1764566.1"/>
    </source>
</evidence>
<dbReference type="PANTHER" id="PTHR47691:SF3">
    <property type="entry name" value="HTH-TYPE TRANSCRIPTIONAL REGULATOR RV0890C-RELATED"/>
    <property type="match status" value="1"/>
</dbReference>
<dbReference type="CDD" id="cd00093">
    <property type="entry name" value="HTH_XRE"/>
    <property type="match status" value="1"/>
</dbReference>
<dbReference type="InterPro" id="IPR003593">
    <property type="entry name" value="AAA+_ATPase"/>
</dbReference>
<dbReference type="SUPFAM" id="SSF48452">
    <property type="entry name" value="TPR-like"/>
    <property type="match status" value="2"/>
</dbReference>
<dbReference type="Pfam" id="PF13181">
    <property type="entry name" value="TPR_8"/>
    <property type="match status" value="1"/>
</dbReference>
<sequence>MHTLADLAGVLRDLRRRHARRTGGAPLSYRELAAAAGWSHGIIGEYLAGRVLPPTDRFDVLVRLLGASPTEQGALATARDRVEETRRQALAAAPVGPVPHQLPAEVSGFTGRQQELATLDTLLDPAAQGESGPASAVVVTAVAGTAGVGKTTLALRWAHRSADRFPDGQLYLDLRGYDPDRPIEPAGALATLLGGLGVSATDLPTDLAGRAALYRTLLSGRRMLVVLDNAATPDQVRPLLPGTATCRTVVTSRDSLAGLVARDGARRLDLDLLTTAEAVALLRTLVGERVDAEPVAAADLADRCARLPLALRIAAERAVATPGRRLADLADDLRDEANRLDLLAVAGDPRAALRGVFSWSHRHLPRAAARAFDLLGLHPGRDIDVAALAALADCDAATARASLDRLAEAHLVTPAGPAPDGEPGWRMHDLLRAYAVERAGRLPDARAALGRLLDHYSHRARGAARALFPHDRAAGDDGARFDAPGAPTSPEAAGAWLDGQRANLVAVATHAAEHGWPEHAVALSTALWRYLEVGGRYQDALAVHAGAARAARTPSAKAHVLTNLGSTHWSLGDHRTARRCFDRSLAAFRAAGDPAGQARALARLALVYERLGDYPQSLEHLKAALAGYRQTGNRHGVGTQLLNLGALQRRLGDLAAAVARQREAAEIFADLGDRRLLGYSLGNLGATESERGEHDAALQHLDEALAACLATGDRGGEGSAHAALGAAYARMGRHEEAAGHLDRALTIAAAIGEASLRMEALNTLGESWTARGRPTDAIGVHRAAQDLAKRNGDRYEHARALNGLAAAFAATGRPEEAESSRRRARAIYRKLGVPEPVEAPPTVNTGRR</sequence>
<organism evidence="4 5">
    <name type="scientific">Luedemannella helvata</name>
    <dbReference type="NCBI Taxonomy" id="349315"/>
    <lineage>
        <taxon>Bacteria</taxon>
        <taxon>Bacillati</taxon>
        <taxon>Actinomycetota</taxon>
        <taxon>Actinomycetes</taxon>
        <taxon>Micromonosporales</taxon>
        <taxon>Micromonosporaceae</taxon>
        <taxon>Luedemannella</taxon>
    </lineage>
</organism>
<name>A0ABP4X063_9ACTN</name>
<proteinExistence type="predicted"/>
<dbReference type="Gene3D" id="3.40.50.300">
    <property type="entry name" value="P-loop containing nucleotide triphosphate hydrolases"/>
    <property type="match status" value="1"/>
</dbReference>
<gene>
    <name evidence="4" type="ORF">GCM10009681_39580</name>
</gene>
<feature type="repeat" description="TPR" evidence="1">
    <location>
        <begin position="718"/>
        <end position="751"/>
    </location>
</feature>
<dbReference type="SUPFAM" id="SSF52540">
    <property type="entry name" value="P-loop containing nucleoside triphosphate hydrolases"/>
    <property type="match status" value="1"/>
</dbReference>
<reference evidence="5" key="1">
    <citation type="journal article" date="2019" name="Int. J. Syst. Evol. Microbiol.">
        <title>The Global Catalogue of Microorganisms (GCM) 10K type strain sequencing project: providing services to taxonomists for standard genome sequencing and annotation.</title>
        <authorList>
            <consortium name="The Broad Institute Genomics Platform"/>
            <consortium name="The Broad Institute Genome Sequencing Center for Infectious Disease"/>
            <person name="Wu L."/>
            <person name="Ma J."/>
        </authorList>
    </citation>
    <scope>NUCLEOTIDE SEQUENCE [LARGE SCALE GENOMIC DNA]</scope>
    <source>
        <strain evidence="5">JCM 13249</strain>
    </source>
</reference>
<dbReference type="Gene3D" id="1.25.40.10">
    <property type="entry name" value="Tetratricopeptide repeat domain"/>
    <property type="match status" value="1"/>
</dbReference>
<evidence type="ECO:0008006" key="6">
    <source>
        <dbReference type="Google" id="ProtNLM"/>
    </source>
</evidence>